<dbReference type="PANTHER" id="PTHR35007:SF1">
    <property type="entry name" value="PILUS ASSEMBLY PROTEIN"/>
    <property type="match status" value="1"/>
</dbReference>
<evidence type="ECO:0000256" key="5">
    <source>
        <dbReference type="ARBA" id="ARBA00023136"/>
    </source>
</evidence>
<dbReference type="Proteomes" id="UP000665561">
    <property type="component" value="Unassembled WGS sequence"/>
</dbReference>
<dbReference type="Pfam" id="PF00482">
    <property type="entry name" value="T2SSF"/>
    <property type="match status" value="1"/>
</dbReference>
<gene>
    <name evidence="9" type="ORF">GT019_27650</name>
</gene>
<proteinExistence type="predicted"/>
<evidence type="ECO:0000256" key="6">
    <source>
        <dbReference type="SAM" id="MobiDB-lite"/>
    </source>
</evidence>
<feature type="region of interest" description="Disordered" evidence="6">
    <location>
        <begin position="1"/>
        <end position="33"/>
    </location>
</feature>
<organism evidence="9 10">
    <name type="scientific">Paenibacillus glycinis</name>
    <dbReference type="NCBI Taxonomy" id="2697035"/>
    <lineage>
        <taxon>Bacteria</taxon>
        <taxon>Bacillati</taxon>
        <taxon>Bacillota</taxon>
        <taxon>Bacilli</taxon>
        <taxon>Bacillales</taxon>
        <taxon>Paenibacillaceae</taxon>
        <taxon>Paenibacillus</taxon>
    </lineage>
</organism>
<keyword evidence="10" id="KW-1185">Reference proteome</keyword>
<sequence>MRRWTSTDLEAEDGGNERKSGRRGRVKKNGRKPRRDWPDWLAWPDTAAAILRARTSGSLTQYSDYRLTRRQFMSAAIIGGALVFAAAFLFYRSVPAALILSVMGIAVPRMYRGFLLERRRFRLAQQFKEALYAIASSLAAGRSVENAFLTAQEDLKLLYPSPATEILVEFDILAARLGFGEPLEQGLTDLSRRAGIEDITQFTDVFTTCKRSGGDMVDVIRRTSQMIGEKLEVQQEIAVMVAQKRFESRIMMAVPFVFLAFLSLSAPDYMAPLYGGVGYVLLTGALLLLGFCYVLMSKIMNIRL</sequence>
<keyword evidence="3 7" id="KW-0812">Transmembrane</keyword>
<evidence type="ECO:0000256" key="4">
    <source>
        <dbReference type="ARBA" id="ARBA00022989"/>
    </source>
</evidence>
<reference evidence="9 10" key="1">
    <citation type="submission" date="2020-01" db="EMBL/GenBank/DDBJ databases">
        <title>Paenibacillus soybeanensis sp. nov. isolated from the nodules of soybean (Glycine max(L.) Merr).</title>
        <authorList>
            <person name="Wang H."/>
        </authorList>
    </citation>
    <scope>NUCLEOTIDE SEQUENCE [LARGE SCALE GENOMIC DNA]</scope>
    <source>
        <strain evidence="9 10">T1</strain>
    </source>
</reference>
<keyword evidence="2" id="KW-1003">Cell membrane</keyword>
<evidence type="ECO:0000313" key="10">
    <source>
        <dbReference type="Proteomes" id="UP000665561"/>
    </source>
</evidence>
<protein>
    <submittedName>
        <fullName evidence="9">Pilus assembly protein TadB</fullName>
    </submittedName>
</protein>
<keyword evidence="5 7" id="KW-0472">Membrane</keyword>
<comment type="subcellular location">
    <subcellularLocation>
        <location evidence="1">Cell membrane</location>
        <topology evidence="1">Multi-pass membrane protein</topology>
    </subcellularLocation>
</comment>
<dbReference type="InterPro" id="IPR018076">
    <property type="entry name" value="T2SS_GspF_dom"/>
</dbReference>
<evidence type="ECO:0000313" key="9">
    <source>
        <dbReference type="EMBL" id="NBD27666.1"/>
    </source>
</evidence>
<feature type="transmembrane region" description="Helical" evidence="7">
    <location>
        <begin position="72"/>
        <end position="91"/>
    </location>
</feature>
<feature type="domain" description="Type II secretion system protein GspF" evidence="8">
    <location>
        <begin position="133"/>
        <end position="262"/>
    </location>
</feature>
<evidence type="ECO:0000256" key="2">
    <source>
        <dbReference type="ARBA" id="ARBA00022475"/>
    </source>
</evidence>
<name>A0ABW9XYT1_9BACL</name>
<evidence type="ECO:0000256" key="3">
    <source>
        <dbReference type="ARBA" id="ARBA00022692"/>
    </source>
</evidence>
<dbReference type="EMBL" id="JAAAMV010000029">
    <property type="protein sequence ID" value="NBD27666.1"/>
    <property type="molecule type" value="Genomic_DNA"/>
</dbReference>
<feature type="transmembrane region" description="Helical" evidence="7">
    <location>
        <begin position="97"/>
        <end position="115"/>
    </location>
</feature>
<dbReference type="PANTHER" id="PTHR35007">
    <property type="entry name" value="INTEGRAL MEMBRANE PROTEIN-RELATED"/>
    <property type="match status" value="1"/>
</dbReference>
<evidence type="ECO:0000256" key="7">
    <source>
        <dbReference type="SAM" id="Phobius"/>
    </source>
</evidence>
<comment type="caution">
    <text evidence="9">The sequence shown here is derived from an EMBL/GenBank/DDBJ whole genome shotgun (WGS) entry which is preliminary data.</text>
</comment>
<evidence type="ECO:0000259" key="8">
    <source>
        <dbReference type="Pfam" id="PF00482"/>
    </source>
</evidence>
<keyword evidence="4 7" id="KW-1133">Transmembrane helix</keyword>
<evidence type="ECO:0000256" key="1">
    <source>
        <dbReference type="ARBA" id="ARBA00004651"/>
    </source>
</evidence>
<feature type="compositionally biased region" description="Basic residues" evidence="6">
    <location>
        <begin position="20"/>
        <end position="33"/>
    </location>
</feature>
<feature type="transmembrane region" description="Helical" evidence="7">
    <location>
        <begin position="273"/>
        <end position="296"/>
    </location>
</feature>
<accession>A0ABW9XYT1</accession>
<feature type="transmembrane region" description="Helical" evidence="7">
    <location>
        <begin position="250"/>
        <end position="267"/>
    </location>
</feature>